<comment type="caution">
    <text evidence="1">The sequence shown here is derived from an EMBL/GenBank/DDBJ whole genome shotgun (WGS) entry which is preliminary data.</text>
</comment>
<dbReference type="Proteomes" id="UP001143981">
    <property type="component" value="Unassembled WGS sequence"/>
</dbReference>
<evidence type="ECO:0000313" key="2">
    <source>
        <dbReference type="Proteomes" id="UP001143981"/>
    </source>
</evidence>
<organism evidence="1 2">
    <name type="scientific">Coemansia biformis</name>
    <dbReference type="NCBI Taxonomy" id="1286918"/>
    <lineage>
        <taxon>Eukaryota</taxon>
        <taxon>Fungi</taxon>
        <taxon>Fungi incertae sedis</taxon>
        <taxon>Zoopagomycota</taxon>
        <taxon>Kickxellomycotina</taxon>
        <taxon>Kickxellomycetes</taxon>
        <taxon>Kickxellales</taxon>
        <taxon>Kickxellaceae</taxon>
        <taxon>Coemansia</taxon>
    </lineage>
</organism>
<dbReference type="EMBL" id="JANBOI010002096">
    <property type="protein sequence ID" value="KAJ1724620.1"/>
    <property type="molecule type" value="Genomic_DNA"/>
</dbReference>
<gene>
    <name evidence="1" type="ORF">LPJ61_005720</name>
</gene>
<protein>
    <submittedName>
        <fullName evidence="1">Uncharacterized protein</fullName>
    </submittedName>
</protein>
<sequence>MSVSCQIGSIRRLSKCDIPGVGTMVLAATGNSSRNVAKDLAAINTLAAKAHKVQSVQLVLLGSITVALPEDIVCPWLTDLAVTAPTGATTVVQLVRQLPNLTNIRLSSVFLDDLRAKSPQHTVVDDCVGPFDSRIEMLSLNFARTEKLGALHVVFAVGLVARLPAAKTLRAIQLPIGPTIARVEELRPQAPRLADIAYLLDAQS</sequence>
<evidence type="ECO:0000313" key="1">
    <source>
        <dbReference type="EMBL" id="KAJ1724620.1"/>
    </source>
</evidence>
<name>A0A9W7Y739_9FUNG</name>
<dbReference type="AlphaFoldDB" id="A0A9W7Y739"/>
<proteinExistence type="predicted"/>
<accession>A0A9W7Y739</accession>
<keyword evidence="2" id="KW-1185">Reference proteome</keyword>
<reference evidence="1" key="1">
    <citation type="submission" date="2022-07" db="EMBL/GenBank/DDBJ databases">
        <title>Phylogenomic reconstructions and comparative analyses of Kickxellomycotina fungi.</title>
        <authorList>
            <person name="Reynolds N.K."/>
            <person name="Stajich J.E."/>
            <person name="Barry K."/>
            <person name="Grigoriev I.V."/>
            <person name="Crous P."/>
            <person name="Smith M.E."/>
        </authorList>
    </citation>
    <scope>NUCLEOTIDE SEQUENCE</scope>
    <source>
        <strain evidence="1">BCRC 34381</strain>
    </source>
</reference>